<dbReference type="SUPFAM" id="SSF64438">
    <property type="entry name" value="CNF1/YfiH-like putative cysteine hydrolases"/>
    <property type="match status" value="1"/>
</dbReference>
<dbReference type="Proteomes" id="UP000664417">
    <property type="component" value="Unassembled WGS sequence"/>
</dbReference>
<comment type="caution">
    <text evidence="9">The sequence shown here is derived from an EMBL/GenBank/DDBJ whole genome shotgun (WGS) entry which is preliminary data.</text>
</comment>
<evidence type="ECO:0000256" key="3">
    <source>
        <dbReference type="ARBA" id="ARBA00022679"/>
    </source>
</evidence>
<comment type="similarity">
    <text evidence="2">Belongs to the purine nucleoside phosphorylase YfiH/LACC1 family.</text>
</comment>
<name>A0A8J7QNM0_9BACT</name>
<reference evidence="9" key="1">
    <citation type="submission" date="2021-03" db="EMBL/GenBank/DDBJ databases">
        <authorList>
            <person name="Wang G."/>
        </authorList>
    </citation>
    <scope>NUCLEOTIDE SEQUENCE</scope>
    <source>
        <strain evidence="9">KCTC 12899</strain>
    </source>
</reference>
<organism evidence="9 10">
    <name type="scientific">Acanthopleuribacter pedis</name>
    <dbReference type="NCBI Taxonomy" id="442870"/>
    <lineage>
        <taxon>Bacteria</taxon>
        <taxon>Pseudomonadati</taxon>
        <taxon>Acidobacteriota</taxon>
        <taxon>Holophagae</taxon>
        <taxon>Acanthopleuribacterales</taxon>
        <taxon>Acanthopleuribacteraceae</taxon>
        <taxon>Acanthopleuribacter</taxon>
    </lineage>
</organism>
<proteinExistence type="inferred from homology"/>
<dbReference type="AlphaFoldDB" id="A0A8J7QNM0"/>
<evidence type="ECO:0000313" key="10">
    <source>
        <dbReference type="Proteomes" id="UP000664417"/>
    </source>
</evidence>
<dbReference type="InterPro" id="IPR003730">
    <property type="entry name" value="Cu_polyphenol_OxRdtase"/>
</dbReference>
<evidence type="ECO:0000256" key="4">
    <source>
        <dbReference type="ARBA" id="ARBA00022723"/>
    </source>
</evidence>
<evidence type="ECO:0000313" key="9">
    <source>
        <dbReference type="EMBL" id="MBO1322430.1"/>
    </source>
</evidence>
<gene>
    <name evidence="9" type="ORF">J3U88_28410</name>
</gene>
<dbReference type="InterPro" id="IPR038371">
    <property type="entry name" value="Cu_polyphenol_OxRdtase_sf"/>
</dbReference>
<comment type="catalytic activity">
    <reaction evidence="1">
        <text>inosine + phosphate = alpha-D-ribose 1-phosphate + hypoxanthine</text>
        <dbReference type="Rhea" id="RHEA:27646"/>
        <dbReference type="ChEBI" id="CHEBI:17368"/>
        <dbReference type="ChEBI" id="CHEBI:17596"/>
        <dbReference type="ChEBI" id="CHEBI:43474"/>
        <dbReference type="ChEBI" id="CHEBI:57720"/>
        <dbReference type="EC" id="2.4.2.1"/>
    </reaction>
    <physiologicalReaction direction="left-to-right" evidence="1">
        <dbReference type="Rhea" id="RHEA:27647"/>
    </physiologicalReaction>
</comment>
<sequence>MIQAIHSAIFERHRGAVSFGYTLDLSGLHQRHGTVRQVTQVHGALVLDDPHYTSNQNPADGLVTDLADTALVVKTADCLPVLASDGTRLVALHAGWRGLKAGIIKSLADWLDPRSAFVFIGPAISPSCYEVDADLYQSWLRDDPALANQLSPAPAGGTKRLLDTKAVALRHLQEIGFAPEAVECSPTCTFRSGLPSWRREQPDKRRLYSFIVRRN</sequence>
<dbReference type="CDD" id="cd16833">
    <property type="entry name" value="YfiH"/>
    <property type="match status" value="1"/>
</dbReference>
<evidence type="ECO:0000256" key="5">
    <source>
        <dbReference type="ARBA" id="ARBA00022833"/>
    </source>
</evidence>
<evidence type="ECO:0000256" key="8">
    <source>
        <dbReference type="ARBA" id="ARBA00049893"/>
    </source>
</evidence>
<dbReference type="Gene3D" id="3.60.140.10">
    <property type="entry name" value="CNF1/YfiH-like putative cysteine hydrolases"/>
    <property type="match status" value="1"/>
</dbReference>
<evidence type="ECO:0000256" key="7">
    <source>
        <dbReference type="ARBA" id="ARBA00048968"/>
    </source>
</evidence>
<evidence type="ECO:0000256" key="6">
    <source>
        <dbReference type="ARBA" id="ARBA00047989"/>
    </source>
</evidence>
<keyword evidence="3" id="KW-0808">Transferase</keyword>
<keyword evidence="10" id="KW-1185">Reference proteome</keyword>
<protein>
    <submittedName>
        <fullName evidence="9">Polyphenol oxidase family protein</fullName>
    </submittedName>
</protein>
<comment type="catalytic activity">
    <reaction evidence="7">
        <text>adenosine + phosphate = alpha-D-ribose 1-phosphate + adenine</text>
        <dbReference type="Rhea" id="RHEA:27642"/>
        <dbReference type="ChEBI" id="CHEBI:16335"/>
        <dbReference type="ChEBI" id="CHEBI:16708"/>
        <dbReference type="ChEBI" id="CHEBI:43474"/>
        <dbReference type="ChEBI" id="CHEBI:57720"/>
        <dbReference type="EC" id="2.4.2.1"/>
    </reaction>
    <physiologicalReaction direction="left-to-right" evidence="7">
        <dbReference type="Rhea" id="RHEA:27643"/>
    </physiologicalReaction>
</comment>
<keyword evidence="5" id="KW-0862">Zinc</keyword>
<dbReference type="GO" id="GO:0017061">
    <property type="term" value="F:S-methyl-5-thioadenosine phosphorylase activity"/>
    <property type="evidence" value="ECO:0007669"/>
    <property type="project" value="UniProtKB-EC"/>
</dbReference>
<keyword evidence="4" id="KW-0479">Metal-binding</keyword>
<dbReference type="GO" id="GO:0005507">
    <property type="term" value="F:copper ion binding"/>
    <property type="evidence" value="ECO:0007669"/>
    <property type="project" value="TreeGrafter"/>
</dbReference>
<evidence type="ECO:0000256" key="2">
    <source>
        <dbReference type="ARBA" id="ARBA00007353"/>
    </source>
</evidence>
<comment type="catalytic activity">
    <reaction evidence="6">
        <text>adenosine + H2O + H(+) = inosine + NH4(+)</text>
        <dbReference type="Rhea" id="RHEA:24408"/>
        <dbReference type="ChEBI" id="CHEBI:15377"/>
        <dbReference type="ChEBI" id="CHEBI:15378"/>
        <dbReference type="ChEBI" id="CHEBI:16335"/>
        <dbReference type="ChEBI" id="CHEBI:17596"/>
        <dbReference type="ChEBI" id="CHEBI:28938"/>
        <dbReference type="EC" id="3.5.4.4"/>
    </reaction>
    <physiologicalReaction direction="left-to-right" evidence="6">
        <dbReference type="Rhea" id="RHEA:24409"/>
    </physiologicalReaction>
</comment>
<accession>A0A8J7QNM0</accession>
<evidence type="ECO:0000256" key="1">
    <source>
        <dbReference type="ARBA" id="ARBA00000553"/>
    </source>
</evidence>
<dbReference type="Pfam" id="PF02578">
    <property type="entry name" value="Cu-oxidase_4"/>
    <property type="match status" value="1"/>
</dbReference>
<dbReference type="InterPro" id="IPR011324">
    <property type="entry name" value="Cytotoxic_necrot_fac-like_cat"/>
</dbReference>
<comment type="catalytic activity">
    <reaction evidence="8">
        <text>S-methyl-5'-thioadenosine + phosphate = 5-(methylsulfanyl)-alpha-D-ribose 1-phosphate + adenine</text>
        <dbReference type="Rhea" id="RHEA:11852"/>
        <dbReference type="ChEBI" id="CHEBI:16708"/>
        <dbReference type="ChEBI" id="CHEBI:17509"/>
        <dbReference type="ChEBI" id="CHEBI:43474"/>
        <dbReference type="ChEBI" id="CHEBI:58533"/>
        <dbReference type="EC" id="2.4.2.28"/>
    </reaction>
    <physiologicalReaction direction="left-to-right" evidence="8">
        <dbReference type="Rhea" id="RHEA:11853"/>
    </physiologicalReaction>
</comment>
<dbReference type="PANTHER" id="PTHR30616:SF3">
    <property type="entry name" value="PURINE NUCLEOSIDE PHOSPHORYLASE"/>
    <property type="match status" value="1"/>
</dbReference>
<dbReference type="PANTHER" id="PTHR30616">
    <property type="entry name" value="UNCHARACTERIZED PROTEIN YFIH"/>
    <property type="match status" value="1"/>
</dbReference>
<dbReference type="EMBL" id="JAFREP010000037">
    <property type="protein sequence ID" value="MBO1322430.1"/>
    <property type="molecule type" value="Genomic_DNA"/>
</dbReference>
<dbReference type="RefSeq" id="WP_207862403.1">
    <property type="nucleotide sequence ID" value="NZ_JAFREP010000037.1"/>
</dbReference>